<evidence type="ECO:0000259" key="4">
    <source>
        <dbReference type="PROSITE" id="PS50832"/>
    </source>
</evidence>
<dbReference type="GO" id="GO:0003723">
    <property type="term" value="F:RNA binding"/>
    <property type="evidence" value="ECO:0007669"/>
    <property type="project" value="InterPro"/>
</dbReference>
<proteinExistence type="inferred from homology"/>
<dbReference type="PROSITE" id="PS50832">
    <property type="entry name" value="S1_IF1_TYPE"/>
    <property type="match status" value="1"/>
</dbReference>
<sequence length="107" mass="12325">MVFNLGKRRVLNESQLKEMVMPGQGQFFGRVIKLVGGDNIVVKCTDGKVRTCRIRGKIKRRMWIRDNDLVLVAPWDFQSDKADIIWRYISAHAEKIKQDGHLAGLDE</sequence>
<dbReference type="HAMAP" id="MF_00216">
    <property type="entry name" value="aIF_1A"/>
    <property type="match status" value="1"/>
</dbReference>
<dbReference type="Gene3D" id="2.40.50.140">
    <property type="entry name" value="Nucleic acid-binding proteins"/>
    <property type="match status" value="1"/>
</dbReference>
<dbReference type="NCBIfam" id="NF003084">
    <property type="entry name" value="PRK04012.1-3"/>
    <property type="match status" value="1"/>
</dbReference>
<evidence type="ECO:0000256" key="3">
    <source>
        <dbReference type="PROSITE-ProRule" id="PRU00181"/>
    </source>
</evidence>
<keyword evidence="2 3" id="KW-0648">Protein biosynthesis</keyword>
<dbReference type="InterPro" id="IPR001253">
    <property type="entry name" value="TIF_eIF-1A"/>
</dbReference>
<comment type="function">
    <text evidence="1 2">Seems to be required for maximal rate of protein biosynthesis. Enhances ribosome dissociation into subunits and stabilizes the binding of the initiator Met-tRNA(I) to 40 S ribosomal subunits.</text>
</comment>
<reference evidence="5" key="1">
    <citation type="submission" date="2022-08" db="EMBL/GenBank/DDBJ databases">
        <title>Dynamic responses of ammonia-oxidizing microbial communities induced by reactive oxygen species (ROS) in fluctuating redox aquifers.</title>
        <authorList>
            <person name="Wang P."/>
            <person name="Wang H."/>
        </authorList>
    </citation>
    <scope>NUCLEOTIDE SEQUENCE</scope>
    <source>
        <strain evidence="5">PLX03</strain>
    </source>
</reference>
<evidence type="ECO:0000256" key="1">
    <source>
        <dbReference type="ARBA" id="ARBA00025502"/>
    </source>
</evidence>
<dbReference type="GO" id="GO:0003743">
    <property type="term" value="F:translation initiation factor activity"/>
    <property type="evidence" value="ECO:0007669"/>
    <property type="project" value="UniProtKB-UniRule"/>
</dbReference>
<dbReference type="Proteomes" id="UP001059771">
    <property type="component" value="Chromosome"/>
</dbReference>
<gene>
    <name evidence="2" type="primary">eif1a</name>
    <name evidence="5" type="ORF">NWT39_11660</name>
</gene>
<accession>A0A977IH61</accession>
<organism evidence="5">
    <name type="scientific">Nitrososphaera viennensis</name>
    <dbReference type="NCBI Taxonomy" id="1034015"/>
    <lineage>
        <taxon>Archaea</taxon>
        <taxon>Nitrososphaerota</taxon>
        <taxon>Nitrososphaeria</taxon>
        <taxon>Nitrososphaerales</taxon>
        <taxon>Nitrososphaeraceae</taxon>
        <taxon>Nitrososphaera</taxon>
    </lineage>
</organism>
<dbReference type="AlphaFoldDB" id="A0A977IH61"/>
<keyword evidence="2 3" id="KW-0396">Initiation factor</keyword>
<dbReference type="InterPro" id="IPR006196">
    <property type="entry name" value="RNA-binding_domain_S1_IF1"/>
</dbReference>
<dbReference type="Pfam" id="PF01176">
    <property type="entry name" value="eIF-1a"/>
    <property type="match status" value="1"/>
</dbReference>
<dbReference type="SUPFAM" id="SSF50249">
    <property type="entry name" value="Nucleic acid-binding proteins"/>
    <property type="match status" value="1"/>
</dbReference>
<feature type="domain" description="S1-like" evidence="4">
    <location>
        <begin position="15"/>
        <end position="89"/>
    </location>
</feature>
<dbReference type="PANTHER" id="PTHR21668">
    <property type="entry name" value="EIF-1A"/>
    <property type="match status" value="1"/>
</dbReference>
<dbReference type="EMBL" id="CP103305">
    <property type="protein sequence ID" value="UVS70646.1"/>
    <property type="molecule type" value="Genomic_DNA"/>
</dbReference>
<dbReference type="SMART" id="SM00652">
    <property type="entry name" value="eIF1a"/>
    <property type="match status" value="1"/>
</dbReference>
<dbReference type="GeneID" id="74947605"/>
<dbReference type="InterPro" id="IPR012340">
    <property type="entry name" value="NA-bd_OB-fold"/>
</dbReference>
<comment type="similarity">
    <text evidence="2">Belongs to the eIF-1A family.</text>
</comment>
<evidence type="ECO:0000256" key="2">
    <source>
        <dbReference type="HAMAP-Rule" id="MF_00216"/>
    </source>
</evidence>
<dbReference type="RefSeq" id="WP_075055350.1">
    <property type="nucleotide sequence ID" value="NZ_CP103305.1"/>
</dbReference>
<name>A0A977IH61_9ARCH</name>
<protein>
    <recommendedName>
        <fullName evidence="2">Translation initiation factor 1A</fullName>
        <shortName evidence="2">aIF-1A</shortName>
    </recommendedName>
</protein>
<evidence type="ECO:0000313" key="5">
    <source>
        <dbReference type="EMBL" id="UVS70646.1"/>
    </source>
</evidence>
<dbReference type="NCBIfam" id="NF003085">
    <property type="entry name" value="PRK04012.1-5"/>
    <property type="match status" value="1"/>
</dbReference>
<dbReference type="CDD" id="cd05793">
    <property type="entry name" value="S1_IF1A"/>
    <property type="match status" value="1"/>
</dbReference>